<dbReference type="HOGENOM" id="CLU_1320971_0_0_1"/>
<gene>
    <name evidence="2" type="ORF">GALMADRAFT_138552</name>
</gene>
<sequence>MTTFQQRETGASPLSASTPHTLSSSILAPRARAFQLLFSSTHGPQNEEGRNQPTHHPRASPAAGSPLQLGRYRTNASSHPRARTSTTASTSTTDTSDVLLTFQRPATQTSNKYPSASQPQPQRRITNQLHRPSLSHCLQREVISLHNVHQLRSGHPPSYILPLSSSTSVLASLLLPTSNPTTAVVITVKAHGLTFQTSYERRTVEGEH</sequence>
<feature type="compositionally biased region" description="Polar residues" evidence="1">
    <location>
        <begin position="104"/>
        <end position="123"/>
    </location>
</feature>
<dbReference type="AlphaFoldDB" id="A0A067T2X0"/>
<protein>
    <submittedName>
        <fullName evidence="2">Uncharacterized protein</fullName>
    </submittedName>
</protein>
<proteinExistence type="predicted"/>
<reference evidence="3" key="1">
    <citation type="journal article" date="2014" name="Proc. Natl. Acad. Sci. U.S.A.">
        <title>Extensive sampling of basidiomycete genomes demonstrates inadequacy of the white-rot/brown-rot paradigm for wood decay fungi.</title>
        <authorList>
            <person name="Riley R."/>
            <person name="Salamov A.A."/>
            <person name="Brown D.W."/>
            <person name="Nagy L.G."/>
            <person name="Floudas D."/>
            <person name="Held B.W."/>
            <person name="Levasseur A."/>
            <person name="Lombard V."/>
            <person name="Morin E."/>
            <person name="Otillar R."/>
            <person name="Lindquist E.A."/>
            <person name="Sun H."/>
            <person name="LaButti K.M."/>
            <person name="Schmutz J."/>
            <person name="Jabbour D."/>
            <person name="Luo H."/>
            <person name="Baker S.E."/>
            <person name="Pisabarro A.G."/>
            <person name="Walton J.D."/>
            <person name="Blanchette R.A."/>
            <person name="Henrissat B."/>
            <person name="Martin F."/>
            <person name="Cullen D."/>
            <person name="Hibbett D.S."/>
            <person name="Grigoriev I.V."/>
        </authorList>
    </citation>
    <scope>NUCLEOTIDE SEQUENCE [LARGE SCALE GENOMIC DNA]</scope>
    <source>
        <strain evidence="3">CBS 339.88</strain>
    </source>
</reference>
<accession>A0A067T2X0</accession>
<organism evidence="2 3">
    <name type="scientific">Galerina marginata (strain CBS 339.88)</name>
    <dbReference type="NCBI Taxonomy" id="685588"/>
    <lineage>
        <taxon>Eukaryota</taxon>
        <taxon>Fungi</taxon>
        <taxon>Dikarya</taxon>
        <taxon>Basidiomycota</taxon>
        <taxon>Agaricomycotina</taxon>
        <taxon>Agaricomycetes</taxon>
        <taxon>Agaricomycetidae</taxon>
        <taxon>Agaricales</taxon>
        <taxon>Agaricineae</taxon>
        <taxon>Strophariaceae</taxon>
        <taxon>Galerina</taxon>
    </lineage>
</organism>
<feature type="region of interest" description="Disordered" evidence="1">
    <location>
        <begin position="41"/>
        <end position="123"/>
    </location>
</feature>
<keyword evidence="3" id="KW-1185">Reference proteome</keyword>
<dbReference type="EMBL" id="KL142376">
    <property type="protein sequence ID" value="KDR77441.1"/>
    <property type="molecule type" value="Genomic_DNA"/>
</dbReference>
<dbReference type="Proteomes" id="UP000027222">
    <property type="component" value="Unassembled WGS sequence"/>
</dbReference>
<evidence type="ECO:0000313" key="2">
    <source>
        <dbReference type="EMBL" id="KDR77441.1"/>
    </source>
</evidence>
<feature type="compositionally biased region" description="Low complexity" evidence="1">
    <location>
        <begin position="83"/>
        <end position="97"/>
    </location>
</feature>
<feature type="region of interest" description="Disordered" evidence="1">
    <location>
        <begin position="1"/>
        <end position="21"/>
    </location>
</feature>
<name>A0A067T2X0_GALM3</name>
<evidence type="ECO:0000256" key="1">
    <source>
        <dbReference type="SAM" id="MobiDB-lite"/>
    </source>
</evidence>
<evidence type="ECO:0000313" key="3">
    <source>
        <dbReference type="Proteomes" id="UP000027222"/>
    </source>
</evidence>